<evidence type="ECO:0000256" key="2">
    <source>
        <dbReference type="ARBA" id="ARBA00022729"/>
    </source>
</evidence>
<evidence type="ECO:0000313" key="8">
    <source>
        <dbReference type="Proteomes" id="UP000002941"/>
    </source>
</evidence>
<proteinExistence type="predicted"/>
<evidence type="ECO:0000256" key="6">
    <source>
        <dbReference type="SAM" id="SignalP"/>
    </source>
</evidence>
<evidence type="ECO:0000313" key="7">
    <source>
        <dbReference type="EMBL" id="EJF39744.1"/>
    </source>
</evidence>
<keyword evidence="3" id="KW-0472">Membrane</keyword>
<keyword evidence="2 6" id="KW-0732">Signal</keyword>
<dbReference type="Gene3D" id="3.40.190.10">
    <property type="entry name" value="Periplasmic binding protein-like II"/>
    <property type="match status" value="2"/>
</dbReference>
<evidence type="ECO:0000256" key="4">
    <source>
        <dbReference type="ARBA" id="ARBA00023139"/>
    </source>
</evidence>
<keyword evidence="1" id="KW-1003">Cell membrane</keyword>
<dbReference type="AlphaFoldDB" id="J0MZA7"/>
<dbReference type="EMBL" id="AKFT01000173">
    <property type="protein sequence ID" value="EJF39744.1"/>
    <property type="molecule type" value="Genomic_DNA"/>
</dbReference>
<keyword evidence="5" id="KW-0449">Lipoprotein</keyword>
<reference evidence="7 8" key="1">
    <citation type="submission" date="2012-05" db="EMBL/GenBank/DDBJ databases">
        <authorList>
            <person name="Harkins D.M."/>
            <person name="Madupu R."/>
            <person name="Durkin A.S."/>
            <person name="Torralba M."/>
            <person name="Methe B."/>
            <person name="Sutton G.G."/>
            <person name="Nelson K.E."/>
        </authorList>
    </citation>
    <scope>NUCLEOTIDE SEQUENCE [LARGE SCALE GENOMIC DNA]</scope>
    <source>
        <strain evidence="7 8">F0489</strain>
    </source>
</reference>
<dbReference type="Pfam" id="PF01547">
    <property type="entry name" value="SBP_bac_1"/>
    <property type="match status" value="1"/>
</dbReference>
<protein>
    <submittedName>
        <fullName evidence="7">ABC transporter, solute-binding protein</fullName>
    </submittedName>
</protein>
<gene>
    <name evidence="7" type="ORF">HMPREF1318_1798</name>
</gene>
<keyword evidence="8" id="KW-1185">Reference proteome</keyword>
<dbReference type="RefSeq" id="WP_008732582.1">
    <property type="nucleotide sequence ID" value="NZ_AKFT01000173.1"/>
</dbReference>
<dbReference type="PROSITE" id="PS51257">
    <property type="entry name" value="PROKAR_LIPOPROTEIN"/>
    <property type="match status" value="1"/>
</dbReference>
<dbReference type="eggNOG" id="COG1653">
    <property type="taxonomic scope" value="Bacteria"/>
</dbReference>
<comment type="caution">
    <text evidence="7">The sequence shown here is derived from an EMBL/GenBank/DDBJ whole genome shotgun (WGS) entry which is preliminary data.</text>
</comment>
<sequence length="448" mass="48743">MLLKRSQFLALAAGALVTPLVASCGKSAAPSGPVDIDPKGEIKPREISWLLSRPANGAVIDTMQEIAGEYAEEHAGFQLTLITTPDRPSYIQKYETLAAANKLPELFDTDATPFAQKLASQNKMVNIADLLDHFGITDQYRPSALDYQRFDDGSLYMIPLEYGIEVFWYNKALFKQAGVEVPASLDDFPAACKKLADSGVTPIALDGLDGWTLERYVAYQPFRMEGEEYIKSLKKAESTFADEPGRKMAQWLHDLGSSGAFQEGFSSVGYADAQSLFTSGKAAMYNIGTWELPSLATTELSQDLQDNIGFFTLPTTAGSKTGANEYVAPSGIGVAVNASTYDPLVHDFLKFVLERYPEKYAATGLLGPTTIEPVVPDNALPIYKEAIAEAANVSGAALMPWDTQLDPTTNTKLQQEQVLLVQGDITVDEFVETMDAALTENASAYFNE</sequence>
<dbReference type="PANTHER" id="PTHR43649:SF33">
    <property type="entry name" value="POLYGALACTURONAN_RHAMNOGALACTURONAN-BINDING PROTEIN YTCQ"/>
    <property type="match status" value="1"/>
</dbReference>
<accession>J0MZA7</accession>
<dbReference type="SUPFAM" id="SSF53850">
    <property type="entry name" value="Periplasmic binding protein-like II"/>
    <property type="match status" value="1"/>
</dbReference>
<organism evidence="7 8">
    <name type="scientific">Actinomyces massiliensis F0489</name>
    <dbReference type="NCBI Taxonomy" id="1125718"/>
    <lineage>
        <taxon>Bacteria</taxon>
        <taxon>Bacillati</taxon>
        <taxon>Actinomycetota</taxon>
        <taxon>Actinomycetes</taxon>
        <taxon>Actinomycetales</taxon>
        <taxon>Actinomycetaceae</taxon>
        <taxon>Actinomyces</taxon>
    </lineage>
</organism>
<dbReference type="OrthoDB" id="3256840at2"/>
<dbReference type="InterPro" id="IPR050490">
    <property type="entry name" value="Bact_solute-bd_prot1"/>
</dbReference>
<keyword evidence="4" id="KW-0564">Palmitate</keyword>
<dbReference type="Proteomes" id="UP000002941">
    <property type="component" value="Unassembled WGS sequence"/>
</dbReference>
<feature type="chain" id="PRO_5038506794" evidence="6">
    <location>
        <begin position="23"/>
        <end position="448"/>
    </location>
</feature>
<evidence type="ECO:0000256" key="5">
    <source>
        <dbReference type="ARBA" id="ARBA00023288"/>
    </source>
</evidence>
<name>J0MZA7_9ACTO</name>
<dbReference type="PANTHER" id="PTHR43649">
    <property type="entry name" value="ARABINOSE-BINDING PROTEIN-RELATED"/>
    <property type="match status" value="1"/>
</dbReference>
<evidence type="ECO:0000256" key="3">
    <source>
        <dbReference type="ARBA" id="ARBA00023136"/>
    </source>
</evidence>
<evidence type="ECO:0000256" key="1">
    <source>
        <dbReference type="ARBA" id="ARBA00022475"/>
    </source>
</evidence>
<dbReference type="PATRIC" id="fig|1125718.3.peg.2129"/>
<feature type="signal peptide" evidence="6">
    <location>
        <begin position="1"/>
        <end position="22"/>
    </location>
</feature>
<dbReference type="InterPro" id="IPR006059">
    <property type="entry name" value="SBP"/>
</dbReference>